<feature type="transmembrane region" description="Helical" evidence="6">
    <location>
        <begin position="305"/>
        <end position="323"/>
    </location>
</feature>
<accession>A0A1H6V092</accession>
<comment type="subcellular location">
    <subcellularLocation>
        <location evidence="1">Cell membrane</location>
        <topology evidence="1">Multi-pass membrane protein</topology>
    </subcellularLocation>
</comment>
<feature type="transmembrane region" description="Helical" evidence="6">
    <location>
        <begin position="6"/>
        <end position="25"/>
    </location>
</feature>
<evidence type="ECO:0000259" key="7">
    <source>
        <dbReference type="Pfam" id="PF05425"/>
    </source>
</evidence>
<gene>
    <name evidence="8" type="ORF">SAMN04488127_0959</name>
</gene>
<dbReference type="PANTHER" id="PTHR34820">
    <property type="entry name" value="INNER MEMBRANE PROTEIN YEBZ"/>
    <property type="match status" value="1"/>
</dbReference>
<name>A0A1H6V092_9BACL</name>
<sequence>MIAYTALSDFLLYLVMAFLTGAIALEFVPDGRKPEIRITGRQKMVAAAFIPVLAAAPVVQLAIMLAPAGERLSAFLDIAARFRAGHTFLAIVVLAVLLIAAIGFRANASIQAVLMALAFIAIAYGSHSASTHGQPGLTGHAVHLAVLSVWAGILLNIAWRPSETMNWRAFLRWFTPFSVVLMAIIIGTGIFLMLFVVRAEDYASSWILPYGQMLLLKHLSILPLLAAATVNGFLLRSERPAMHWLKTESLLLGFVLLFTAFMSKLAPPHDVNSTFAREGAAPLAEWLSGPAGSLIRARLDPNPEGLLLLVIAMLLLLLLQIGGRRELPKWLVAASGIGFVAAAYAGLMMVTAF</sequence>
<feature type="transmembrane region" description="Helical" evidence="6">
    <location>
        <begin position="45"/>
        <end position="66"/>
    </location>
</feature>
<evidence type="ECO:0000256" key="6">
    <source>
        <dbReference type="SAM" id="Phobius"/>
    </source>
</evidence>
<evidence type="ECO:0000256" key="4">
    <source>
        <dbReference type="ARBA" id="ARBA00022989"/>
    </source>
</evidence>
<feature type="transmembrane region" description="Helical" evidence="6">
    <location>
        <begin position="330"/>
        <end position="350"/>
    </location>
</feature>
<feature type="transmembrane region" description="Helical" evidence="6">
    <location>
        <begin position="171"/>
        <end position="195"/>
    </location>
</feature>
<dbReference type="GO" id="GO:0005886">
    <property type="term" value="C:plasma membrane"/>
    <property type="evidence" value="ECO:0007669"/>
    <property type="project" value="UniProtKB-SubCell"/>
</dbReference>
<feature type="transmembrane region" description="Helical" evidence="6">
    <location>
        <begin position="86"/>
        <end position="104"/>
    </location>
</feature>
<keyword evidence="3 6" id="KW-0812">Transmembrane</keyword>
<dbReference type="RefSeq" id="WP_092050468.1">
    <property type="nucleotide sequence ID" value="NZ_FNZF01000001.1"/>
</dbReference>
<dbReference type="OrthoDB" id="2387346at2"/>
<dbReference type="EMBL" id="FNZF01000001">
    <property type="protein sequence ID" value="SEI97958.1"/>
    <property type="molecule type" value="Genomic_DNA"/>
</dbReference>
<keyword evidence="4 6" id="KW-1133">Transmembrane helix</keyword>
<dbReference type="PANTHER" id="PTHR34820:SF4">
    <property type="entry name" value="INNER MEMBRANE PROTEIN YEBZ"/>
    <property type="match status" value="1"/>
</dbReference>
<dbReference type="InterPro" id="IPR032694">
    <property type="entry name" value="CopC/D"/>
</dbReference>
<feature type="transmembrane region" description="Helical" evidence="6">
    <location>
        <begin position="111"/>
        <end position="129"/>
    </location>
</feature>
<feature type="domain" description="Copper resistance protein D" evidence="7">
    <location>
        <begin position="169"/>
        <end position="261"/>
    </location>
</feature>
<feature type="transmembrane region" description="Helical" evidence="6">
    <location>
        <begin position="215"/>
        <end position="235"/>
    </location>
</feature>
<dbReference type="AlphaFoldDB" id="A0A1H6V092"/>
<evidence type="ECO:0000256" key="5">
    <source>
        <dbReference type="ARBA" id="ARBA00023136"/>
    </source>
</evidence>
<reference evidence="9" key="1">
    <citation type="submission" date="2016-10" db="EMBL/GenBank/DDBJ databases">
        <authorList>
            <person name="Varghese N."/>
            <person name="Submissions S."/>
        </authorList>
    </citation>
    <scope>NUCLEOTIDE SEQUENCE [LARGE SCALE GENOMIC DNA]</scope>
    <source>
        <strain evidence="9">CGMCC 1.6763</strain>
    </source>
</reference>
<evidence type="ECO:0000313" key="9">
    <source>
        <dbReference type="Proteomes" id="UP000199200"/>
    </source>
</evidence>
<keyword evidence="5 6" id="KW-0472">Membrane</keyword>
<evidence type="ECO:0000256" key="3">
    <source>
        <dbReference type="ARBA" id="ARBA00022692"/>
    </source>
</evidence>
<evidence type="ECO:0000313" key="8">
    <source>
        <dbReference type="EMBL" id="SEI97958.1"/>
    </source>
</evidence>
<dbReference type="GO" id="GO:0006825">
    <property type="term" value="P:copper ion transport"/>
    <property type="evidence" value="ECO:0007669"/>
    <property type="project" value="InterPro"/>
</dbReference>
<feature type="transmembrane region" description="Helical" evidence="6">
    <location>
        <begin position="141"/>
        <end position="159"/>
    </location>
</feature>
<dbReference type="Proteomes" id="UP000199200">
    <property type="component" value="Unassembled WGS sequence"/>
</dbReference>
<evidence type="ECO:0000256" key="1">
    <source>
        <dbReference type="ARBA" id="ARBA00004651"/>
    </source>
</evidence>
<evidence type="ECO:0000256" key="2">
    <source>
        <dbReference type="ARBA" id="ARBA00022475"/>
    </source>
</evidence>
<protein>
    <submittedName>
        <fullName evidence="8">Putative copper resistance protein D</fullName>
    </submittedName>
</protein>
<feature type="transmembrane region" description="Helical" evidence="6">
    <location>
        <begin position="247"/>
        <end position="266"/>
    </location>
</feature>
<dbReference type="Pfam" id="PF05425">
    <property type="entry name" value="CopD"/>
    <property type="match status" value="1"/>
</dbReference>
<keyword evidence="9" id="KW-1185">Reference proteome</keyword>
<dbReference type="InterPro" id="IPR008457">
    <property type="entry name" value="Cu-R_CopD_dom"/>
</dbReference>
<keyword evidence="2" id="KW-1003">Cell membrane</keyword>
<dbReference type="STRING" id="426757.SAMN04488127_0959"/>
<proteinExistence type="predicted"/>
<organism evidence="8 9">
    <name type="scientific">Bhargavaea ginsengi</name>
    <dbReference type="NCBI Taxonomy" id="426757"/>
    <lineage>
        <taxon>Bacteria</taxon>
        <taxon>Bacillati</taxon>
        <taxon>Bacillota</taxon>
        <taxon>Bacilli</taxon>
        <taxon>Bacillales</taxon>
        <taxon>Caryophanaceae</taxon>
        <taxon>Bhargavaea</taxon>
    </lineage>
</organism>